<keyword evidence="1" id="KW-1133">Transmembrane helix</keyword>
<dbReference type="EMBL" id="LNKA01000010">
    <property type="protein sequence ID" value="KTC65073.1"/>
    <property type="molecule type" value="Genomic_DNA"/>
</dbReference>
<name>A0A0W0R1V4_9GAMM</name>
<feature type="transmembrane region" description="Helical" evidence="1">
    <location>
        <begin position="29"/>
        <end position="55"/>
    </location>
</feature>
<dbReference type="Proteomes" id="UP000054859">
    <property type="component" value="Unassembled WGS sequence"/>
</dbReference>
<dbReference type="AlphaFoldDB" id="A0A0W0R1V4"/>
<feature type="transmembrane region" description="Helical" evidence="1">
    <location>
        <begin position="173"/>
        <end position="197"/>
    </location>
</feature>
<evidence type="ECO:0000313" key="2">
    <source>
        <dbReference type="EMBL" id="KTC65073.1"/>
    </source>
</evidence>
<evidence type="ECO:0000313" key="5">
    <source>
        <dbReference type="Proteomes" id="UP000281170"/>
    </source>
</evidence>
<evidence type="ECO:0000256" key="1">
    <source>
        <dbReference type="SAM" id="Phobius"/>
    </source>
</evidence>
<geneLocation type="plasmid" evidence="3 5">
    <name>13</name>
</geneLocation>
<evidence type="ECO:0008006" key="6">
    <source>
        <dbReference type="Google" id="ProtNLM"/>
    </source>
</evidence>
<reference evidence="3 5" key="2">
    <citation type="submission" date="2018-12" db="EMBL/GenBank/DDBJ databases">
        <authorList>
            <consortium name="Pathogen Informatics"/>
        </authorList>
    </citation>
    <scope>NUCLEOTIDE SEQUENCE [LARGE SCALE GENOMIC DNA]</scope>
    <source>
        <strain evidence="3 5">NCTC12735</strain>
        <plasmid evidence="5">13</plasmid>
    </source>
</reference>
<dbReference type="STRING" id="45056.Lade_1596"/>
<dbReference type="EMBL" id="LR134422">
    <property type="protein sequence ID" value="VEH85407.1"/>
    <property type="molecule type" value="Genomic_DNA"/>
</dbReference>
<keyword evidence="3" id="KW-0614">Plasmid</keyword>
<gene>
    <name evidence="2" type="ORF">Lade_1596</name>
    <name evidence="3" type="ORF">NCTC12735_01037</name>
</gene>
<proteinExistence type="predicted"/>
<dbReference type="KEGG" id="ladl:NCTC12735_01037"/>
<dbReference type="RefSeq" id="WP_188331946.1">
    <property type="nucleotide sequence ID" value="NZ_CAAAHS010000009.1"/>
</dbReference>
<dbReference type="PATRIC" id="fig|45056.6.peg.1648"/>
<keyword evidence="1" id="KW-0472">Membrane</keyword>
<reference evidence="2 4" key="1">
    <citation type="submission" date="2015-11" db="EMBL/GenBank/DDBJ databases">
        <title>Identification of large and diverse effector repertoires of 38 Legionella species.</title>
        <authorList>
            <person name="Burstein D."/>
            <person name="Amaro F."/>
            <person name="Zusman T."/>
            <person name="Lifshitz Z."/>
            <person name="Cohen O."/>
            <person name="Gilbert J.A."/>
            <person name="Pupko T."/>
            <person name="Shuman H.A."/>
            <person name="Segal G."/>
        </authorList>
    </citation>
    <scope>NUCLEOTIDE SEQUENCE [LARGE SCALE GENOMIC DNA]</scope>
    <source>
        <strain evidence="2 4">1762-AUS-E</strain>
    </source>
</reference>
<evidence type="ECO:0000313" key="3">
    <source>
        <dbReference type="EMBL" id="VEH85407.1"/>
    </source>
</evidence>
<evidence type="ECO:0000313" key="4">
    <source>
        <dbReference type="Proteomes" id="UP000054859"/>
    </source>
</evidence>
<sequence>MIKEAVVTTHAHHDHAACFHFKRISWSAIFVGALIAIGLGFLLNLFGMAIGITALNMDDNGAFMVSVGGLIAILIGVIVSMLVAGYAAGYLGRLYCPQRNLGILYGFATWSLALLLSAILAAYAADYVANYTSNLTNTSVVGSNSDNTASLQTTNTDQNQKPAANVKASPGTLAWGAFIVFALFFIGAFSCCVGALWGMSCRRDD</sequence>
<keyword evidence="1" id="KW-0812">Transmembrane</keyword>
<accession>A0A0W0R1V4</accession>
<dbReference type="Proteomes" id="UP000281170">
    <property type="component" value="Plasmid 13"/>
</dbReference>
<keyword evidence="4" id="KW-1185">Reference proteome</keyword>
<feature type="transmembrane region" description="Helical" evidence="1">
    <location>
        <begin position="61"/>
        <end position="91"/>
    </location>
</feature>
<organism evidence="2 4">
    <name type="scientific">Legionella adelaidensis</name>
    <dbReference type="NCBI Taxonomy" id="45056"/>
    <lineage>
        <taxon>Bacteria</taxon>
        <taxon>Pseudomonadati</taxon>
        <taxon>Pseudomonadota</taxon>
        <taxon>Gammaproteobacteria</taxon>
        <taxon>Legionellales</taxon>
        <taxon>Legionellaceae</taxon>
        <taxon>Legionella</taxon>
    </lineage>
</organism>
<feature type="transmembrane region" description="Helical" evidence="1">
    <location>
        <begin position="103"/>
        <end position="125"/>
    </location>
</feature>
<protein>
    <recommendedName>
        <fullName evidence="6">Transmembrane protein</fullName>
    </recommendedName>
</protein>